<gene>
    <name evidence="2" type="ORF">N8I77_003589</name>
</gene>
<accession>A0AAD9W605</accession>
<keyword evidence="1" id="KW-0812">Transmembrane</keyword>
<dbReference type="InterPro" id="IPR002523">
    <property type="entry name" value="MgTranspt_CorA/ZnTranspt_ZntB"/>
</dbReference>
<sequence length="489" mass="55741">MTWITDDPNTSKSFGVGLDHGRSRILDINAIAFLAECFYKDCPDEGRRNENQAFQQFIISFSNISNPLAKRSLHRVYFTGSSGFPRLALQYHLSHLAPVGSVGIPTPSLETEGLVLERQSFKIRRVSHVSTQGGSEKSNEDQHFAERILSISLTMNQHGTFQLVALGDIDANVDTDEDKEYAFRKDKKTLNLDLYALGKETGLTHFLIALIWLMETWNQGWNGTLDGIDDIIGFHGDHTFDENQLESHIFDSSSSMALSKQYFAVLQLLRTARQQIDMNLAEWQAFCGKDRDYDNVELFMEATYGHKDVMKETFKSWEMQRDKVTQLLKVQTEHLKGRIDRKMEEVESLREGLFNATSLREAMKGMALNRAIYVFTVVTIVYTPLGFMAALWALPILNTTTDGQNTHPSSVAFVTSFAIVPIVTYIGCGYLTWCFTATRSWKSFIKDLQDFYLGFRGWQFQYALKWMAKIRSPIRLRKTGSTKSDHETA</sequence>
<feature type="transmembrane region" description="Helical" evidence="1">
    <location>
        <begin position="371"/>
        <end position="393"/>
    </location>
</feature>
<dbReference type="Pfam" id="PF01544">
    <property type="entry name" value="CorA"/>
    <property type="match status" value="1"/>
</dbReference>
<feature type="transmembrane region" description="Helical" evidence="1">
    <location>
        <begin position="413"/>
        <end position="436"/>
    </location>
</feature>
<dbReference type="AlphaFoldDB" id="A0AAD9W605"/>
<name>A0AAD9W605_PHOAM</name>
<dbReference type="Proteomes" id="UP001265746">
    <property type="component" value="Unassembled WGS sequence"/>
</dbReference>
<reference evidence="2" key="1">
    <citation type="submission" date="2023-06" db="EMBL/GenBank/DDBJ databases">
        <authorList>
            <person name="Noh H."/>
        </authorList>
    </citation>
    <scope>NUCLEOTIDE SEQUENCE</scope>
    <source>
        <strain evidence="2">DUCC20226</strain>
    </source>
</reference>
<evidence type="ECO:0000313" key="2">
    <source>
        <dbReference type="EMBL" id="KAK2610135.1"/>
    </source>
</evidence>
<keyword evidence="1" id="KW-1133">Transmembrane helix</keyword>
<proteinExistence type="predicted"/>
<keyword evidence="1" id="KW-0472">Membrane</keyword>
<dbReference type="EMBL" id="JAUJFL010000002">
    <property type="protein sequence ID" value="KAK2610135.1"/>
    <property type="molecule type" value="Genomic_DNA"/>
</dbReference>
<evidence type="ECO:0000313" key="3">
    <source>
        <dbReference type="Proteomes" id="UP001265746"/>
    </source>
</evidence>
<comment type="caution">
    <text evidence="2">The sequence shown here is derived from an EMBL/GenBank/DDBJ whole genome shotgun (WGS) entry which is preliminary data.</text>
</comment>
<evidence type="ECO:0000256" key="1">
    <source>
        <dbReference type="SAM" id="Phobius"/>
    </source>
</evidence>
<organism evidence="2 3">
    <name type="scientific">Phomopsis amygdali</name>
    <name type="common">Fusicoccum amygdali</name>
    <dbReference type="NCBI Taxonomy" id="1214568"/>
    <lineage>
        <taxon>Eukaryota</taxon>
        <taxon>Fungi</taxon>
        <taxon>Dikarya</taxon>
        <taxon>Ascomycota</taxon>
        <taxon>Pezizomycotina</taxon>
        <taxon>Sordariomycetes</taxon>
        <taxon>Sordariomycetidae</taxon>
        <taxon>Diaporthales</taxon>
        <taxon>Diaporthaceae</taxon>
        <taxon>Diaporthe</taxon>
    </lineage>
</organism>
<keyword evidence="3" id="KW-1185">Reference proteome</keyword>
<protein>
    <submittedName>
        <fullName evidence="2">Uncharacterized protein</fullName>
    </submittedName>
</protein>